<evidence type="ECO:0000313" key="3">
    <source>
        <dbReference type="EMBL" id="EIW51486.1"/>
    </source>
</evidence>
<dbReference type="InterPro" id="IPR045341">
    <property type="entry name" value="DUF6532"/>
</dbReference>
<dbReference type="EMBL" id="JH711801">
    <property type="protein sequence ID" value="EIW51486.1"/>
    <property type="molecule type" value="Genomic_DNA"/>
</dbReference>
<organism evidence="3 4">
    <name type="scientific">Trametes versicolor (strain FP-101664)</name>
    <name type="common">White-rot fungus</name>
    <name type="synonym">Coriolus versicolor</name>
    <dbReference type="NCBI Taxonomy" id="717944"/>
    <lineage>
        <taxon>Eukaryota</taxon>
        <taxon>Fungi</taxon>
        <taxon>Dikarya</taxon>
        <taxon>Basidiomycota</taxon>
        <taxon>Agaricomycotina</taxon>
        <taxon>Agaricomycetes</taxon>
        <taxon>Polyporales</taxon>
        <taxon>Polyporaceae</taxon>
        <taxon>Trametes</taxon>
    </lineage>
</organism>
<feature type="compositionally biased region" description="Basic and acidic residues" evidence="1">
    <location>
        <begin position="132"/>
        <end position="163"/>
    </location>
</feature>
<gene>
    <name evidence="3" type="ORF">TRAVEDRAFT_54523</name>
</gene>
<dbReference type="RefSeq" id="XP_008045637.1">
    <property type="nucleotide sequence ID" value="XM_008047446.1"/>
</dbReference>
<feature type="domain" description="DUF6532" evidence="2">
    <location>
        <begin position="371"/>
        <end position="510"/>
    </location>
</feature>
<feature type="compositionally biased region" description="Polar residues" evidence="1">
    <location>
        <begin position="1"/>
        <end position="17"/>
    </location>
</feature>
<evidence type="ECO:0000313" key="4">
    <source>
        <dbReference type="Proteomes" id="UP000054317"/>
    </source>
</evidence>
<evidence type="ECO:0000259" key="2">
    <source>
        <dbReference type="Pfam" id="PF20149"/>
    </source>
</evidence>
<feature type="compositionally biased region" description="Acidic residues" evidence="1">
    <location>
        <begin position="257"/>
        <end position="269"/>
    </location>
</feature>
<keyword evidence="4" id="KW-1185">Reference proteome</keyword>
<feature type="region of interest" description="Disordered" evidence="1">
    <location>
        <begin position="239"/>
        <end position="274"/>
    </location>
</feature>
<dbReference type="OrthoDB" id="2803562at2759"/>
<dbReference type="Pfam" id="PF20149">
    <property type="entry name" value="DUF6532"/>
    <property type="match status" value="1"/>
</dbReference>
<reference evidence="4" key="1">
    <citation type="journal article" date="2012" name="Science">
        <title>The Paleozoic origin of enzymatic lignin decomposition reconstructed from 31 fungal genomes.</title>
        <authorList>
            <person name="Floudas D."/>
            <person name="Binder M."/>
            <person name="Riley R."/>
            <person name="Barry K."/>
            <person name="Blanchette R.A."/>
            <person name="Henrissat B."/>
            <person name="Martinez A.T."/>
            <person name="Otillar R."/>
            <person name="Spatafora J.W."/>
            <person name="Yadav J.S."/>
            <person name="Aerts A."/>
            <person name="Benoit I."/>
            <person name="Boyd A."/>
            <person name="Carlson A."/>
            <person name="Copeland A."/>
            <person name="Coutinho P.M."/>
            <person name="de Vries R.P."/>
            <person name="Ferreira P."/>
            <person name="Findley K."/>
            <person name="Foster B."/>
            <person name="Gaskell J."/>
            <person name="Glotzer D."/>
            <person name="Gorecki P."/>
            <person name="Heitman J."/>
            <person name="Hesse C."/>
            <person name="Hori C."/>
            <person name="Igarashi K."/>
            <person name="Jurgens J.A."/>
            <person name="Kallen N."/>
            <person name="Kersten P."/>
            <person name="Kohler A."/>
            <person name="Kuees U."/>
            <person name="Kumar T.K.A."/>
            <person name="Kuo A."/>
            <person name="LaButti K."/>
            <person name="Larrondo L.F."/>
            <person name="Lindquist E."/>
            <person name="Ling A."/>
            <person name="Lombard V."/>
            <person name="Lucas S."/>
            <person name="Lundell T."/>
            <person name="Martin R."/>
            <person name="McLaughlin D.J."/>
            <person name="Morgenstern I."/>
            <person name="Morin E."/>
            <person name="Murat C."/>
            <person name="Nagy L.G."/>
            <person name="Nolan M."/>
            <person name="Ohm R.A."/>
            <person name="Patyshakuliyeva A."/>
            <person name="Rokas A."/>
            <person name="Ruiz-Duenas F.J."/>
            <person name="Sabat G."/>
            <person name="Salamov A."/>
            <person name="Samejima M."/>
            <person name="Schmutz J."/>
            <person name="Slot J.C."/>
            <person name="St John F."/>
            <person name="Stenlid J."/>
            <person name="Sun H."/>
            <person name="Sun S."/>
            <person name="Syed K."/>
            <person name="Tsang A."/>
            <person name="Wiebenga A."/>
            <person name="Young D."/>
            <person name="Pisabarro A."/>
            <person name="Eastwood D.C."/>
            <person name="Martin F."/>
            <person name="Cullen D."/>
            <person name="Grigoriev I.V."/>
            <person name="Hibbett D.S."/>
        </authorList>
    </citation>
    <scope>NUCLEOTIDE SEQUENCE [LARGE SCALE GENOMIC DNA]</scope>
    <source>
        <strain evidence="4">FP-101664</strain>
    </source>
</reference>
<name>R7S6G2_TRAVS</name>
<feature type="compositionally biased region" description="Acidic residues" evidence="1">
    <location>
        <begin position="164"/>
        <end position="192"/>
    </location>
</feature>
<dbReference type="KEGG" id="tvs:TRAVEDRAFT_54523"/>
<feature type="region of interest" description="Disordered" evidence="1">
    <location>
        <begin position="1"/>
        <end position="195"/>
    </location>
</feature>
<dbReference type="Proteomes" id="UP000054317">
    <property type="component" value="Unassembled WGS sequence"/>
</dbReference>
<protein>
    <recommendedName>
        <fullName evidence="2">DUF6532 domain-containing protein</fullName>
    </recommendedName>
</protein>
<dbReference type="AlphaFoldDB" id="R7S6G2"/>
<dbReference type="GeneID" id="19417416"/>
<accession>R7S6G2</accession>
<feature type="compositionally biased region" description="Basic residues" evidence="1">
    <location>
        <begin position="98"/>
        <end position="111"/>
    </location>
</feature>
<feature type="compositionally biased region" description="Low complexity" evidence="1">
    <location>
        <begin position="113"/>
        <end position="124"/>
    </location>
</feature>
<proteinExistence type="predicted"/>
<evidence type="ECO:0000256" key="1">
    <source>
        <dbReference type="SAM" id="MobiDB-lite"/>
    </source>
</evidence>
<sequence>MISNTDIASTRVQTTAAGSMGRTVGPNRPAKPTGSDRSPAAPDTSNDMMDVDAAATARAPGEKAGQRRKRAPSSVATAAPDKEVEGTEAVPNAAEPAKKKHKNNKSVKLRPKAPTAPVARASPAVAPPPPSPERRGALKRINVDEPSSKDEPILKTAMDREQLVNEDGEDNEGAEEEEQEEEQDDGEVPEPQDEGRLDDLAAEAVSFGELVPVSESAAVIRTAAPGGEEAVVTMPVVSATKMHKKPKQVAQGGSDAEGSETDSNSDSDSDSTPWMARTDISRALKHVSKNTWNVRLNKCRKEVKQVLKASFEHGMTHIAMGDGICITDPGDLEETDAMVTPLGSQGIDQISLGALIGAAEDLGYVWENDIAHRLEAGSERHYVAPLRSYTAARLRLYCGEIKKAASSAYPSAVHLSNMPKATLPKLLESSNFLYPFLPNNEFLYTRPFSGPGIPDVLRALFFGESQPFKIGTQNLGTFTSSLPTAPHELEIPDAMLALAVNAIHSVLIDHINPATADGDRISEFFWTYHALMHEICMTASGGNAVLNQQQPHGVAHNAILANVDWANIAAAANA</sequence>